<reference evidence="1 3" key="1">
    <citation type="submission" date="2014-09" db="EMBL/GenBank/DDBJ databases">
        <title>Draft Genome Sequence of Porphyromonas macacae COT-192_OH2859.</title>
        <authorList>
            <person name="Wallis C."/>
            <person name="Deusch O."/>
            <person name="O'Flynn C."/>
            <person name="Davis I."/>
            <person name="Horsfall A."/>
            <person name="Kirkwood N."/>
            <person name="Harris S."/>
            <person name="Eisen J.A."/>
            <person name="Coil D.A."/>
            <person name="Darling A.E."/>
            <person name="Jospin G."/>
            <person name="Alexiev A."/>
        </authorList>
    </citation>
    <scope>NUCLEOTIDE SEQUENCE [LARGE SCALE GENOMIC DNA]</scope>
    <source>
        <strain evidence="3">COT-192 OH2859</strain>
        <strain evidence="1">COT-192_OH2859</strain>
    </source>
</reference>
<protein>
    <recommendedName>
        <fullName evidence="5">Type VI secretion system needle protein Hcp</fullName>
    </recommendedName>
</protein>
<accession>A0A0A2E0L5</accession>
<proteinExistence type="predicted"/>
<gene>
    <name evidence="1" type="ORF">HQ47_10465</name>
    <name evidence="2" type="ORF">NCTC11632_00538</name>
</gene>
<evidence type="ECO:0000313" key="3">
    <source>
        <dbReference type="Proteomes" id="UP000030103"/>
    </source>
</evidence>
<evidence type="ECO:0000313" key="2">
    <source>
        <dbReference type="EMBL" id="SUB88469.1"/>
    </source>
</evidence>
<dbReference type="EMBL" id="UGTF01000002">
    <property type="protein sequence ID" value="SUB88469.1"/>
    <property type="molecule type" value="Genomic_DNA"/>
</dbReference>
<evidence type="ECO:0008006" key="5">
    <source>
        <dbReference type="Google" id="ProtNLM"/>
    </source>
</evidence>
<reference evidence="2 4" key="2">
    <citation type="submission" date="2018-06" db="EMBL/GenBank/DDBJ databases">
        <authorList>
            <consortium name="Pathogen Informatics"/>
            <person name="Doyle S."/>
        </authorList>
    </citation>
    <scope>NUCLEOTIDE SEQUENCE [LARGE SCALE GENOMIC DNA]</scope>
    <source>
        <strain evidence="2 4">NCTC11632</strain>
    </source>
</reference>
<dbReference type="AlphaFoldDB" id="A0A0A2E0L5"/>
<dbReference type="EMBL" id="JRFA01000031">
    <property type="protein sequence ID" value="KGN72351.1"/>
    <property type="molecule type" value="Genomic_DNA"/>
</dbReference>
<dbReference type="STRING" id="28115.HQ47_10465"/>
<name>A0A0A2E0L5_9PORP</name>
<evidence type="ECO:0000313" key="1">
    <source>
        <dbReference type="EMBL" id="KGN72351.1"/>
    </source>
</evidence>
<evidence type="ECO:0000313" key="4">
    <source>
        <dbReference type="Proteomes" id="UP000254156"/>
    </source>
</evidence>
<dbReference type="Proteomes" id="UP000030103">
    <property type="component" value="Unassembled WGS sequence"/>
</dbReference>
<dbReference type="Proteomes" id="UP000254156">
    <property type="component" value="Unassembled WGS sequence"/>
</dbReference>
<sequence length="142" mass="16078">MASNKTILQLSSDEKYSGETSFDTSYDLIYAKIDAHQRIDNKGKAQSDPYGGMITLIMDRLPPEEIIEWGMNPRRYKCGRLIMELSQVGTTYHKVVFSNAACTNIRVRYSRQGEAYVQTRLEINAGSVIVGDFSLDNAWVKD</sequence>
<dbReference type="GO" id="GO:0033104">
    <property type="term" value="C:type VI protein secretion system complex"/>
    <property type="evidence" value="ECO:0007669"/>
    <property type="project" value="InterPro"/>
</dbReference>
<dbReference type="Pfam" id="PF17642">
    <property type="entry name" value="TssD"/>
    <property type="match status" value="1"/>
</dbReference>
<dbReference type="InterPro" id="IPR041408">
    <property type="entry name" value="Hcp_Tssd"/>
</dbReference>
<organism evidence="1 3">
    <name type="scientific">Porphyromonas macacae</name>
    <dbReference type="NCBI Taxonomy" id="28115"/>
    <lineage>
        <taxon>Bacteria</taxon>
        <taxon>Pseudomonadati</taxon>
        <taxon>Bacteroidota</taxon>
        <taxon>Bacteroidia</taxon>
        <taxon>Bacteroidales</taxon>
        <taxon>Porphyromonadaceae</taxon>
        <taxon>Porphyromonas</taxon>
    </lineage>
</organism>
<dbReference type="RefSeq" id="WP_025004583.1">
    <property type="nucleotide sequence ID" value="NZ_JASBZX010000017.1"/>
</dbReference>
<keyword evidence="3" id="KW-1185">Reference proteome</keyword>